<evidence type="ECO:0000313" key="15">
    <source>
        <dbReference type="Proteomes" id="UP000693738"/>
    </source>
</evidence>
<evidence type="ECO:0000256" key="9">
    <source>
        <dbReference type="ARBA" id="ARBA00044502"/>
    </source>
</evidence>
<evidence type="ECO:0000256" key="1">
    <source>
        <dbReference type="ARBA" id="ARBA00001973"/>
    </source>
</evidence>
<evidence type="ECO:0000256" key="5">
    <source>
        <dbReference type="ARBA" id="ARBA00023001"/>
    </source>
</evidence>
<evidence type="ECO:0000256" key="4">
    <source>
        <dbReference type="ARBA" id="ARBA00022729"/>
    </source>
</evidence>
<evidence type="ECO:0000256" key="3">
    <source>
        <dbReference type="ARBA" id="ARBA00022525"/>
    </source>
</evidence>
<dbReference type="GO" id="GO:0030245">
    <property type="term" value="P:cellulose catabolic process"/>
    <property type="evidence" value="ECO:0007669"/>
    <property type="project" value="UniProtKB-KW"/>
</dbReference>
<dbReference type="Proteomes" id="UP000693738">
    <property type="component" value="Unassembled WGS sequence"/>
</dbReference>
<keyword evidence="3" id="KW-0964">Secreted</keyword>
<comment type="caution">
    <text evidence="14">The sequence shown here is derived from an EMBL/GenBank/DDBJ whole genome shotgun (WGS) entry which is preliminary data.</text>
</comment>
<dbReference type="CDD" id="cd21175">
    <property type="entry name" value="LPMO_AA9"/>
    <property type="match status" value="1"/>
</dbReference>
<dbReference type="InterPro" id="IPR049892">
    <property type="entry name" value="AA9"/>
</dbReference>
<dbReference type="EC" id="1.14.99.56" evidence="11"/>
<keyword evidence="5" id="KW-0136">Cellulose degradation</keyword>
<reference evidence="14" key="1">
    <citation type="submission" date="2021-05" db="EMBL/GenBank/DDBJ databases">
        <authorList>
            <person name="Khan N."/>
        </authorList>
    </citation>
    <scope>NUCLEOTIDE SEQUENCE</scope>
</reference>
<organism evidence="14 15">
    <name type="scientific">Fusarium equiseti</name>
    <name type="common">Fusarium scirpi</name>
    <dbReference type="NCBI Taxonomy" id="61235"/>
    <lineage>
        <taxon>Eukaryota</taxon>
        <taxon>Fungi</taxon>
        <taxon>Dikarya</taxon>
        <taxon>Ascomycota</taxon>
        <taxon>Pezizomycotina</taxon>
        <taxon>Sordariomycetes</taxon>
        <taxon>Hypocreomycetidae</taxon>
        <taxon>Hypocreales</taxon>
        <taxon>Nectriaceae</taxon>
        <taxon>Fusarium</taxon>
        <taxon>Fusarium incarnatum-equiseti species complex</taxon>
    </lineage>
</organism>
<gene>
    <name evidence="14" type="ORF">FEQUK3_LOCUS11086</name>
</gene>
<accession>A0A8J2J230</accession>
<name>A0A8J2J230_FUSEQ</name>
<comment type="catalytic activity">
    <reaction evidence="10">
        <text>[(1-&gt;4)-beta-D-glucosyl]n+m + reduced acceptor + O2 = 4-dehydro-beta-D-glucosyl-[(1-&gt;4)-beta-D-glucosyl]n-1 + [(1-&gt;4)-beta-D-glucosyl]m + acceptor + H2O.</text>
        <dbReference type="EC" id="1.14.99.56"/>
    </reaction>
</comment>
<evidence type="ECO:0000256" key="2">
    <source>
        <dbReference type="ARBA" id="ARBA00004613"/>
    </source>
</evidence>
<feature type="domain" description="Auxiliary Activity family 9 catalytic" evidence="13">
    <location>
        <begin position="19"/>
        <end position="263"/>
    </location>
</feature>
<keyword evidence="6" id="KW-1015">Disulfide bond</keyword>
<dbReference type="PANTHER" id="PTHR33353">
    <property type="entry name" value="PUTATIVE (AFU_ORTHOLOGUE AFUA_1G12560)-RELATED"/>
    <property type="match status" value="1"/>
</dbReference>
<dbReference type="AlphaFoldDB" id="A0A8J2J230"/>
<proteinExistence type="inferred from homology"/>
<evidence type="ECO:0000256" key="11">
    <source>
        <dbReference type="ARBA" id="ARBA00047174"/>
    </source>
</evidence>
<keyword evidence="8" id="KW-0624">Polysaccharide degradation</keyword>
<evidence type="ECO:0000256" key="8">
    <source>
        <dbReference type="ARBA" id="ARBA00023326"/>
    </source>
</evidence>
<evidence type="ECO:0000256" key="10">
    <source>
        <dbReference type="ARBA" id="ARBA00045077"/>
    </source>
</evidence>
<evidence type="ECO:0000256" key="12">
    <source>
        <dbReference type="SAM" id="SignalP"/>
    </source>
</evidence>
<feature type="chain" id="PRO_5035227465" description="lytic cellulose monooxygenase (C4-dehydrogenating)" evidence="12">
    <location>
        <begin position="19"/>
        <end position="306"/>
    </location>
</feature>
<dbReference type="GO" id="GO:0005576">
    <property type="term" value="C:extracellular region"/>
    <property type="evidence" value="ECO:0007669"/>
    <property type="project" value="UniProtKB-SubCell"/>
</dbReference>
<keyword evidence="7" id="KW-0119">Carbohydrate metabolism</keyword>
<dbReference type="PANTHER" id="PTHR33353:SF19">
    <property type="entry name" value="GLYCOSYLHYDROLASE FAMILY 61-8 PROTEIN"/>
    <property type="match status" value="1"/>
</dbReference>
<dbReference type="Pfam" id="PF03443">
    <property type="entry name" value="AA9"/>
    <property type="match status" value="1"/>
</dbReference>
<dbReference type="InterPro" id="IPR005103">
    <property type="entry name" value="AA9_LPMO"/>
</dbReference>
<evidence type="ECO:0000313" key="14">
    <source>
        <dbReference type="EMBL" id="CAG7565360.1"/>
    </source>
</evidence>
<feature type="signal peptide" evidence="12">
    <location>
        <begin position="1"/>
        <end position="18"/>
    </location>
</feature>
<comment type="subcellular location">
    <subcellularLocation>
        <location evidence="2">Secreted</location>
    </subcellularLocation>
</comment>
<evidence type="ECO:0000256" key="7">
    <source>
        <dbReference type="ARBA" id="ARBA00023277"/>
    </source>
</evidence>
<evidence type="ECO:0000256" key="6">
    <source>
        <dbReference type="ARBA" id="ARBA00023157"/>
    </source>
</evidence>
<dbReference type="EMBL" id="CAJSTJ010000182">
    <property type="protein sequence ID" value="CAG7565360.1"/>
    <property type="molecule type" value="Genomic_DNA"/>
</dbReference>
<keyword evidence="4 12" id="KW-0732">Signal</keyword>
<evidence type="ECO:0000259" key="13">
    <source>
        <dbReference type="Pfam" id="PF03443"/>
    </source>
</evidence>
<comment type="similarity">
    <text evidence="9">Belongs to the polysaccharide monooxygenase AA9 family.</text>
</comment>
<protein>
    <recommendedName>
        <fullName evidence="11">lytic cellulose monooxygenase (C4-dehydrogenating)</fullName>
        <ecNumber evidence="11">1.14.99.56</ecNumber>
    </recommendedName>
</protein>
<comment type="cofactor">
    <cofactor evidence="1">
        <name>Cu(2+)</name>
        <dbReference type="ChEBI" id="CHEBI:29036"/>
    </cofactor>
</comment>
<sequence>MRVSMSLVAAAAFTLVNAHGGVFNYTIDGVDYPGHYPWLPEAGQVSVQRRWWGDPIYNVSHPYLGCNRGYPLQTTPPMEHAPIKAGGLIEAFYTPPVCPKNWSRPEKPLFPEWNDPKPMVCLTPKSPWYHYWGPLMVYMADCHGPCDKFDSHRAKWFKIWESGYSSTGWPAGSISRAPITDRRTWEQNNLHSNPITVQVPQKLKSGHYLIRHEVFFSEGENGFPQLFPQCAQLHVTGQGNAVPGSDYLVEFPGAYKMTDPAFAILGDDNYSQRRSIYVSIPYQNLSSSALMNIENYTTPGPRVWSP</sequence>